<dbReference type="InterPro" id="IPR039564">
    <property type="entry name" value="Peptidase_C39-like"/>
</dbReference>
<accession>A0A2P7EAB6</accession>
<dbReference type="SUPFAM" id="SSF54001">
    <property type="entry name" value="Cysteine proteinases"/>
    <property type="match status" value="1"/>
</dbReference>
<dbReference type="Gene3D" id="3.90.70.10">
    <property type="entry name" value="Cysteine proteinases"/>
    <property type="match status" value="1"/>
</dbReference>
<proteinExistence type="predicted"/>
<organism evidence="2 3">
    <name type="scientific">Synechococcus lacustris str. Tous</name>
    <dbReference type="NCBI Taxonomy" id="1910958"/>
    <lineage>
        <taxon>Bacteria</taxon>
        <taxon>Bacillati</taxon>
        <taxon>Cyanobacteriota</taxon>
        <taxon>Cyanophyceae</taxon>
        <taxon>Synechococcales</taxon>
        <taxon>Synechococcaceae</taxon>
        <taxon>Synechococcus</taxon>
    </lineage>
</organism>
<feature type="non-terminal residue" evidence="2">
    <location>
        <position position="1"/>
    </location>
</feature>
<keyword evidence="3" id="KW-1185">Reference proteome</keyword>
<evidence type="ECO:0000313" key="2">
    <source>
        <dbReference type="EMBL" id="PSI00155.1"/>
    </source>
</evidence>
<evidence type="ECO:0000259" key="1">
    <source>
        <dbReference type="Pfam" id="PF13529"/>
    </source>
</evidence>
<sequence>SDVEEGLKRRRVAEGALWSSGTAKKTMTKIQIIALQDTLLKKEPLQSYQLKPNEKREVQKGKGYAVLALVNEGSHSKVTLDYGAGVWYIYNPHWQTSKTGSARPNESAPGSRILTVKYFPQRDSATSHAHRMCFSSSCAMAADYVKPSAIQVSEQEDDYYMRTYVFRHGDTTEAPAQIAALKDLGISATFRQNLSESDIKAQINKNIPVPIGILHHGHISAPSGGGHWVCVIGYDDNTKEYIVNDPYGELDLVGGGYYGSTNGFRMRYSYLDLNRRWMVDGGG</sequence>
<feature type="non-terminal residue" evidence="2">
    <location>
        <position position="283"/>
    </location>
</feature>
<dbReference type="Pfam" id="PF13529">
    <property type="entry name" value="Peptidase_C39_2"/>
    <property type="match status" value="1"/>
</dbReference>
<name>A0A2P7EAB6_9SYNE</name>
<feature type="domain" description="Peptidase C39-like" evidence="1">
    <location>
        <begin position="114"/>
        <end position="247"/>
    </location>
</feature>
<reference evidence="3" key="1">
    <citation type="submission" date="2018-03" db="EMBL/GenBank/DDBJ databases">
        <title>Ecological and genomic features of two cosmopolitan and abundant freshwater picocyanobacteria.</title>
        <authorList>
            <person name="Cabello-Yeves P.J."/>
            <person name="Picazo A."/>
            <person name="Camacho A."/>
            <person name="Callieri C."/>
            <person name="Rosselli R."/>
            <person name="Roda-Garcia J."/>
            <person name="Coutinho F.H."/>
            <person name="Rodriguez-Valera F."/>
        </authorList>
    </citation>
    <scope>NUCLEOTIDE SEQUENCE [LARGE SCALE GENOMIC DNA]</scope>
    <source>
        <strain evidence="3">Tous</strain>
    </source>
</reference>
<dbReference type="AlphaFoldDB" id="A0A2P7EAB6"/>
<comment type="caution">
    <text evidence="2">The sequence shown here is derived from an EMBL/GenBank/DDBJ whole genome shotgun (WGS) entry which is preliminary data.</text>
</comment>
<evidence type="ECO:0000313" key="3">
    <source>
        <dbReference type="Proteomes" id="UP000240206"/>
    </source>
</evidence>
<gene>
    <name evidence="2" type="ORF">C7K08_14680</name>
</gene>
<dbReference type="EMBL" id="PXVC01000248">
    <property type="protein sequence ID" value="PSI00155.1"/>
    <property type="molecule type" value="Genomic_DNA"/>
</dbReference>
<dbReference type="InterPro" id="IPR038765">
    <property type="entry name" value="Papain-like_cys_pep_sf"/>
</dbReference>
<protein>
    <recommendedName>
        <fullName evidence="1">Peptidase C39-like domain-containing protein</fullName>
    </recommendedName>
</protein>
<dbReference type="Proteomes" id="UP000240206">
    <property type="component" value="Unassembled WGS sequence"/>
</dbReference>